<dbReference type="EMBL" id="SNYW01000007">
    <property type="protein sequence ID" value="TDQ83068.1"/>
    <property type="molecule type" value="Genomic_DNA"/>
</dbReference>
<dbReference type="PANTHER" id="PTHR33375">
    <property type="entry name" value="CHROMOSOME-PARTITIONING PROTEIN PARB-RELATED"/>
    <property type="match status" value="1"/>
</dbReference>
<dbReference type="GO" id="GO:0007059">
    <property type="term" value="P:chromosome segregation"/>
    <property type="evidence" value="ECO:0007669"/>
    <property type="project" value="TreeGrafter"/>
</dbReference>
<dbReference type="InterPro" id="IPR003115">
    <property type="entry name" value="ParB_N"/>
</dbReference>
<comment type="caution">
    <text evidence="2">The sequence shown here is derived from an EMBL/GenBank/DDBJ whole genome shotgun (WGS) entry which is preliminary data.</text>
</comment>
<accession>A0A4R6WSS7</accession>
<dbReference type="Gene3D" id="3.90.1530.10">
    <property type="entry name" value="Conserved hypothetical protein from pyrococcus furiosus pfu- 392566-001, ParB domain"/>
    <property type="match status" value="1"/>
</dbReference>
<dbReference type="GO" id="GO:0005694">
    <property type="term" value="C:chromosome"/>
    <property type="evidence" value="ECO:0007669"/>
    <property type="project" value="TreeGrafter"/>
</dbReference>
<dbReference type="Pfam" id="PF02195">
    <property type="entry name" value="ParB_N"/>
    <property type="match status" value="1"/>
</dbReference>
<name>A0A4R6WSS7_9PROT</name>
<dbReference type="Proteomes" id="UP000295783">
    <property type="component" value="Unassembled WGS sequence"/>
</dbReference>
<evidence type="ECO:0000259" key="1">
    <source>
        <dbReference type="SMART" id="SM00470"/>
    </source>
</evidence>
<protein>
    <submittedName>
        <fullName evidence="2">ParB family chromosome partitioning protein</fullName>
    </submittedName>
</protein>
<evidence type="ECO:0000313" key="2">
    <source>
        <dbReference type="EMBL" id="TDQ83068.1"/>
    </source>
</evidence>
<reference evidence="2 3" key="1">
    <citation type="submission" date="2019-03" db="EMBL/GenBank/DDBJ databases">
        <title>Genomic Encyclopedia of Type Strains, Phase III (KMG-III): the genomes of soil and plant-associated and newly described type strains.</title>
        <authorList>
            <person name="Whitman W."/>
        </authorList>
    </citation>
    <scope>NUCLEOTIDE SEQUENCE [LARGE SCALE GENOMIC DNA]</scope>
    <source>
        <strain evidence="2 3">CGMCC 1.7660</strain>
    </source>
</reference>
<proteinExistence type="predicted"/>
<sequence>MKIVKIGIDDIYVPQALRAKEVDAAKVERLALDIAEKGLLDPILVRADKNRHVLVSGRHRLEAMKSLGETQIACNVVQPTKR</sequence>
<dbReference type="SUPFAM" id="SSF110849">
    <property type="entry name" value="ParB/Sulfiredoxin"/>
    <property type="match status" value="1"/>
</dbReference>
<dbReference type="InterPro" id="IPR036086">
    <property type="entry name" value="ParB/Sulfiredoxin_sf"/>
</dbReference>
<feature type="domain" description="ParB-like N-terminal" evidence="1">
    <location>
        <begin position="4"/>
        <end position="81"/>
    </location>
</feature>
<gene>
    <name evidence="2" type="ORF">A8950_1350</name>
</gene>
<dbReference type="SMART" id="SM00470">
    <property type="entry name" value="ParB"/>
    <property type="match status" value="1"/>
</dbReference>
<keyword evidence="3" id="KW-1185">Reference proteome</keyword>
<dbReference type="PANTHER" id="PTHR33375:SF1">
    <property type="entry name" value="CHROMOSOME-PARTITIONING PROTEIN PARB-RELATED"/>
    <property type="match status" value="1"/>
</dbReference>
<dbReference type="AlphaFoldDB" id="A0A4R6WSS7"/>
<evidence type="ECO:0000313" key="3">
    <source>
        <dbReference type="Proteomes" id="UP000295783"/>
    </source>
</evidence>
<organism evidence="2 3">
    <name type="scientific">Dongia mobilis</name>
    <dbReference type="NCBI Taxonomy" id="578943"/>
    <lineage>
        <taxon>Bacteria</taxon>
        <taxon>Pseudomonadati</taxon>
        <taxon>Pseudomonadota</taxon>
        <taxon>Alphaproteobacteria</taxon>
        <taxon>Rhodospirillales</taxon>
        <taxon>Dongiaceae</taxon>
        <taxon>Dongia</taxon>
    </lineage>
</organism>
<dbReference type="InterPro" id="IPR050336">
    <property type="entry name" value="Chromosome_partition/occlusion"/>
</dbReference>
<dbReference type="RefSeq" id="WP_133612857.1">
    <property type="nucleotide sequence ID" value="NZ_SNYW01000007.1"/>
</dbReference>
<dbReference type="OrthoDB" id="9816381at2"/>